<dbReference type="AlphaFoldDB" id="A0A1F7W107"/>
<dbReference type="STRING" id="1802421.A2318_03405"/>
<comment type="caution">
    <text evidence="1">The sequence shown here is derived from an EMBL/GenBank/DDBJ whole genome shotgun (WGS) entry which is preliminary data.</text>
</comment>
<gene>
    <name evidence="1" type="ORF">A2318_03405</name>
</gene>
<dbReference type="Proteomes" id="UP000177331">
    <property type="component" value="Unassembled WGS sequence"/>
</dbReference>
<accession>A0A1F7W107</accession>
<sequence>MYLYPTEKTDLDVTVAPKGGFTFTEPVYKNGWRVTASPDGTLVNRDDGKTYPYLFWEGHGDEYGSPEDYWVVSRQDVPSFLKETLADIGLNTKEIADFMEFWEPKMRSAPYYKIGFHGTRVMDFLAPMIISKTPDTILRVLMDYAELQDPIVQHPPKLPPTIVRKGFTVIEWGGVLR</sequence>
<evidence type="ECO:0000313" key="1">
    <source>
        <dbReference type="EMBL" id="OGL96429.1"/>
    </source>
</evidence>
<organism evidence="1 2">
    <name type="scientific">Candidatus Uhrbacteria bacterium RIFOXYB2_FULL_45_11</name>
    <dbReference type="NCBI Taxonomy" id="1802421"/>
    <lineage>
        <taxon>Bacteria</taxon>
        <taxon>Candidatus Uhriibacteriota</taxon>
    </lineage>
</organism>
<proteinExistence type="predicted"/>
<reference evidence="1 2" key="1">
    <citation type="journal article" date="2016" name="Nat. Commun.">
        <title>Thousands of microbial genomes shed light on interconnected biogeochemical processes in an aquifer system.</title>
        <authorList>
            <person name="Anantharaman K."/>
            <person name="Brown C.T."/>
            <person name="Hug L.A."/>
            <person name="Sharon I."/>
            <person name="Castelle C.J."/>
            <person name="Probst A.J."/>
            <person name="Thomas B.C."/>
            <person name="Singh A."/>
            <person name="Wilkins M.J."/>
            <person name="Karaoz U."/>
            <person name="Brodie E.L."/>
            <person name="Williams K.H."/>
            <person name="Hubbard S.S."/>
            <person name="Banfield J.F."/>
        </authorList>
    </citation>
    <scope>NUCLEOTIDE SEQUENCE [LARGE SCALE GENOMIC DNA]</scope>
</reference>
<dbReference type="EMBL" id="MGFD01000068">
    <property type="protein sequence ID" value="OGL96429.1"/>
    <property type="molecule type" value="Genomic_DNA"/>
</dbReference>
<protein>
    <submittedName>
        <fullName evidence="1">Uncharacterized protein</fullName>
    </submittedName>
</protein>
<name>A0A1F7W107_9BACT</name>
<evidence type="ECO:0000313" key="2">
    <source>
        <dbReference type="Proteomes" id="UP000177331"/>
    </source>
</evidence>